<dbReference type="Pfam" id="PF07690">
    <property type="entry name" value="MFS_1"/>
    <property type="match status" value="1"/>
</dbReference>
<feature type="transmembrane region" description="Helical" evidence="6">
    <location>
        <begin position="403"/>
        <end position="422"/>
    </location>
</feature>
<feature type="compositionally biased region" description="Polar residues" evidence="5">
    <location>
        <begin position="35"/>
        <end position="48"/>
    </location>
</feature>
<feature type="transmembrane region" description="Helical" evidence="6">
    <location>
        <begin position="303"/>
        <end position="324"/>
    </location>
</feature>
<protein>
    <recommendedName>
        <fullName evidence="9">MFS general substrate transporter</fullName>
    </recommendedName>
</protein>
<feature type="transmembrane region" description="Helical" evidence="6">
    <location>
        <begin position="185"/>
        <end position="205"/>
    </location>
</feature>
<evidence type="ECO:0000256" key="5">
    <source>
        <dbReference type="SAM" id="MobiDB-lite"/>
    </source>
</evidence>
<organism evidence="7 8">
    <name type="scientific">Helicostylum pulchrum</name>
    <dbReference type="NCBI Taxonomy" id="562976"/>
    <lineage>
        <taxon>Eukaryota</taxon>
        <taxon>Fungi</taxon>
        <taxon>Fungi incertae sedis</taxon>
        <taxon>Mucoromycota</taxon>
        <taxon>Mucoromycotina</taxon>
        <taxon>Mucoromycetes</taxon>
        <taxon>Mucorales</taxon>
        <taxon>Mucorineae</taxon>
        <taxon>Mucoraceae</taxon>
        <taxon>Helicostylum</taxon>
    </lineage>
</organism>
<evidence type="ECO:0000256" key="1">
    <source>
        <dbReference type="ARBA" id="ARBA00004141"/>
    </source>
</evidence>
<keyword evidence="8" id="KW-1185">Reference proteome</keyword>
<name>A0ABP9YES3_9FUNG</name>
<dbReference type="Proteomes" id="UP001476247">
    <property type="component" value="Unassembled WGS sequence"/>
</dbReference>
<evidence type="ECO:0000256" key="3">
    <source>
        <dbReference type="ARBA" id="ARBA00022989"/>
    </source>
</evidence>
<dbReference type="InterPro" id="IPR049680">
    <property type="entry name" value="FLVCR1-2_SLC49-like"/>
</dbReference>
<feature type="transmembrane region" description="Helical" evidence="6">
    <location>
        <begin position="363"/>
        <end position="383"/>
    </location>
</feature>
<feature type="transmembrane region" description="Helical" evidence="6">
    <location>
        <begin position="495"/>
        <end position="514"/>
    </location>
</feature>
<keyword evidence="2 6" id="KW-0812">Transmembrane</keyword>
<feature type="region of interest" description="Disordered" evidence="5">
    <location>
        <begin position="75"/>
        <end position="97"/>
    </location>
</feature>
<evidence type="ECO:0000313" key="8">
    <source>
        <dbReference type="Proteomes" id="UP001476247"/>
    </source>
</evidence>
<feature type="transmembrane region" description="Helical" evidence="6">
    <location>
        <begin position="276"/>
        <end position="297"/>
    </location>
</feature>
<feature type="transmembrane region" description="Helical" evidence="6">
    <location>
        <begin position="212"/>
        <end position="231"/>
    </location>
</feature>
<keyword evidence="3 6" id="KW-1133">Transmembrane helix</keyword>
<dbReference type="Gene3D" id="1.20.1250.20">
    <property type="entry name" value="MFS general substrate transporter like domains"/>
    <property type="match status" value="2"/>
</dbReference>
<comment type="subcellular location">
    <subcellularLocation>
        <location evidence="1">Membrane</location>
        <topology evidence="1">Multi-pass membrane protein</topology>
    </subcellularLocation>
</comment>
<evidence type="ECO:0000313" key="7">
    <source>
        <dbReference type="EMBL" id="GAA5805451.1"/>
    </source>
</evidence>
<dbReference type="InterPro" id="IPR036259">
    <property type="entry name" value="MFS_trans_sf"/>
</dbReference>
<evidence type="ECO:0000256" key="6">
    <source>
        <dbReference type="SAM" id="Phobius"/>
    </source>
</evidence>
<reference evidence="7 8" key="1">
    <citation type="submission" date="2024-04" db="EMBL/GenBank/DDBJ databases">
        <title>genome sequences of Mucor flavus KT1a and Helicostylum pulchrum KT1b strains isolation_sourced from the surface of a dry-aged beef.</title>
        <authorList>
            <person name="Toyotome T."/>
            <person name="Hosono M."/>
            <person name="Torimaru M."/>
            <person name="Fukuda K."/>
            <person name="Mikami N."/>
        </authorList>
    </citation>
    <scope>NUCLEOTIDE SEQUENCE [LARGE SCALE GENOMIC DNA]</scope>
    <source>
        <strain evidence="7 8">KT1b</strain>
    </source>
</reference>
<feature type="region of interest" description="Disordered" evidence="5">
    <location>
        <begin position="35"/>
        <end position="60"/>
    </location>
</feature>
<comment type="caution">
    <text evidence="7">The sequence shown here is derived from an EMBL/GenBank/DDBJ whole genome shotgun (WGS) entry which is preliminary data.</text>
</comment>
<dbReference type="EMBL" id="BAABUJ010000046">
    <property type="protein sequence ID" value="GAA5805451.1"/>
    <property type="molecule type" value="Genomic_DNA"/>
</dbReference>
<accession>A0ABP9YES3</accession>
<dbReference type="PANTHER" id="PTHR10924:SF6">
    <property type="entry name" value="SOLUTE CARRIER FAMILY 49 MEMBER A3"/>
    <property type="match status" value="1"/>
</dbReference>
<sequence length="610" mass="66834">MSYSNRTSFMTAEQVSPRASFSSIVDQSIQFNTLNIHRDSNQTNNSQNRQDELPRSKSILKKKSVIQNQQENIPMGHEDHHQLGSRSSLSSEDVESGHTVINELPEGSYNLKEKSNVLNAEYHPSHAITSNEPATSELKTYPIAWLLLFFVVVLRAAIAIFGNTFSPIPTVTAEFMGVSLSNINWLYNAMSICYIIASFFTSWLYQAIGVKWSLVLSGCILSAGCWIRWVAVKINPPSFPILMVGQIVSSFSSPLSLNITTMFATLWFTENRRATAGMFVVSNYGAIIAMFLMPQIATGADKIELTVIVVACIASVATVPLIFFPAKPPTSTSYEVKTEDNTRDPVEPKMTLMRGTFILLKNPHFLTLCVVHGINIGLSIAWGGLMNQAITPYGYTDNQAGNIAAIGVVGGTLGCLISGPVIDKTKQHVVLLKIMTPLMFSTYVAFIFIIKANSFAAILYTNALSQFFLSFMVPVCVELGVEISYPVPESLSTSILWQLAQAIGFALVIIMDLFRDTNGVPKNNMYKALIFQAAAAGVCVLFSVVFNGPMSRTIALKEQEELRKTELLGLNNNPNALSANSHHFFGSSDTLQTLGGNLEVNKSLKSNNVA</sequence>
<evidence type="ECO:0008006" key="9">
    <source>
        <dbReference type="Google" id="ProtNLM"/>
    </source>
</evidence>
<gene>
    <name evidence="7" type="ORF">HPULCUR_010967</name>
</gene>
<dbReference type="InterPro" id="IPR011701">
    <property type="entry name" value="MFS"/>
</dbReference>
<feature type="transmembrane region" description="Helical" evidence="6">
    <location>
        <begin position="251"/>
        <end position="269"/>
    </location>
</feature>
<dbReference type="SUPFAM" id="SSF103473">
    <property type="entry name" value="MFS general substrate transporter"/>
    <property type="match status" value="1"/>
</dbReference>
<feature type="transmembrane region" description="Helical" evidence="6">
    <location>
        <begin position="526"/>
        <end position="546"/>
    </location>
</feature>
<feature type="transmembrane region" description="Helical" evidence="6">
    <location>
        <begin position="143"/>
        <end position="165"/>
    </location>
</feature>
<dbReference type="PANTHER" id="PTHR10924">
    <property type="entry name" value="MAJOR FACILITATOR SUPERFAMILY PROTEIN-RELATED"/>
    <property type="match status" value="1"/>
</dbReference>
<evidence type="ECO:0000256" key="4">
    <source>
        <dbReference type="ARBA" id="ARBA00023136"/>
    </source>
</evidence>
<evidence type="ECO:0000256" key="2">
    <source>
        <dbReference type="ARBA" id="ARBA00022692"/>
    </source>
</evidence>
<keyword evidence="4 6" id="KW-0472">Membrane</keyword>
<proteinExistence type="predicted"/>